<accession>A0A6I4J4P0</accession>
<dbReference type="AlphaFoldDB" id="A0A6I4J4P0"/>
<evidence type="ECO:0000313" key="7">
    <source>
        <dbReference type="EMBL" id="MVO79068.1"/>
    </source>
</evidence>
<evidence type="ECO:0000256" key="1">
    <source>
        <dbReference type="ARBA" id="ARBA00003236"/>
    </source>
</evidence>
<dbReference type="SUPFAM" id="SSF88713">
    <property type="entry name" value="Glycoside hydrolase/deacetylase"/>
    <property type="match status" value="1"/>
</dbReference>
<comment type="similarity">
    <text evidence="2">Belongs to the polysaccharide deacetylase family.</text>
</comment>
<gene>
    <name evidence="7" type="ORF">GON01_14125</name>
</gene>
<reference evidence="7 8" key="1">
    <citation type="submission" date="2019-12" db="EMBL/GenBank/DDBJ databases">
        <authorList>
            <person name="Huq M.A."/>
        </authorList>
    </citation>
    <scope>NUCLEOTIDE SEQUENCE [LARGE SCALE GENOMIC DNA]</scope>
    <source>
        <strain evidence="7 8">MAH-20</strain>
    </source>
</reference>
<evidence type="ECO:0000313" key="8">
    <source>
        <dbReference type="Proteomes" id="UP000441389"/>
    </source>
</evidence>
<dbReference type="PROSITE" id="PS51677">
    <property type="entry name" value="NODB"/>
    <property type="match status" value="1"/>
</dbReference>
<dbReference type="CDD" id="cd10918">
    <property type="entry name" value="CE4_NodB_like_5s_6s"/>
    <property type="match status" value="1"/>
</dbReference>
<dbReference type="PANTHER" id="PTHR34216">
    <property type="match status" value="1"/>
</dbReference>
<dbReference type="Proteomes" id="UP000441389">
    <property type="component" value="Unassembled WGS sequence"/>
</dbReference>
<dbReference type="InterPro" id="IPR011330">
    <property type="entry name" value="Glyco_hydro/deAcase_b/a-brl"/>
</dbReference>
<keyword evidence="8" id="KW-1185">Reference proteome</keyword>
<evidence type="ECO:0000256" key="4">
    <source>
        <dbReference type="ARBA" id="ARBA00022729"/>
    </source>
</evidence>
<evidence type="ECO:0000259" key="6">
    <source>
        <dbReference type="PROSITE" id="PS51677"/>
    </source>
</evidence>
<dbReference type="RefSeq" id="WP_157027998.1">
    <property type="nucleotide sequence ID" value="NZ_WQMS01000016.1"/>
</dbReference>
<dbReference type="PANTHER" id="PTHR34216:SF11">
    <property type="entry name" value="CHITOOLIGOSACCHARIDE DEACETYLASE"/>
    <property type="match status" value="1"/>
</dbReference>
<dbReference type="GO" id="GO:0016810">
    <property type="term" value="F:hydrolase activity, acting on carbon-nitrogen (but not peptide) bonds"/>
    <property type="evidence" value="ECO:0007669"/>
    <property type="project" value="InterPro"/>
</dbReference>
<organism evidence="7 8">
    <name type="scientific">Sphingomonas horti</name>
    <dbReference type="NCBI Taxonomy" id="2682842"/>
    <lineage>
        <taxon>Bacteria</taxon>
        <taxon>Pseudomonadati</taxon>
        <taxon>Pseudomonadota</taxon>
        <taxon>Alphaproteobacteria</taxon>
        <taxon>Sphingomonadales</taxon>
        <taxon>Sphingomonadaceae</taxon>
        <taxon>Sphingomonas</taxon>
    </lineage>
</organism>
<feature type="domain" description="NodB homology" evidence="6">
    <location>
        <begin position="49"/>
        <end position="223"/>
    </location>
</feature>
<sequence length="223" mass="23810">MRQLNITFHGLGAMPATVDAGEARVWCADAALYADLVDEAQATAAAHGIPLTITFDDGNLSDATIGAPVLARRGLTGIFFPCAGRIGTPGYLDAAALRDLHAGGMGIGSHGWAHTDWRRADDAAMAREIGEAKDRIEQAIGAPVTSAAIPFGSYDRRVLRHAAPFATVYTSDGGLARQGARVQSRTSYTTDWRRGSVARLAETESRAPRRLRGGLKMLYKSMR</sequence>
<proteinExistence type="inferred from homology"/>
<dbReference type="InterPro" id="IPR051398">
    <property type="entry name" value="Polysacch_Deacetylase"/>
</dbReference>
<evidence type="ECO:0000256" key="3">
    <source>
        <dbReference type="ARBA" id="ARBA00020071"/>
    </source>
</evidence>
<name>A0A6I4J4P0_9SPHN</name>
<comment type="function">
    <text evidence="1">Is involved in generating a small heat-stable compound (Nod), an acylated oligomer of N-acetylglucosamine, that stimulates mitosis in various plant protoplasts.</text>
</comment>
<protein>
    <recommendedName>
        <fullName evidence="3">Chitooligosaccharide deacetylase</fullName>
    </recommendedName>
    <alternativeName>
        <fullName evidence="5">Nodulation protein B</fullName>
    </alternativeName>
</protein>
<dbReference type="Pfam" id="PF01522">
    <property type="entry name" value="Polysacc_deac_1"/>
    <property type="match status" value="1"/>
</dbReference>
<dbReference type="GO" id="GO:0005975">
    <property type="term" value="P:carbohydrate metabolic process"/>
    <property type="evidence" value="ECO:0007669"/>
    <property type="project" value="InterPro"/>
</dbReference>
<dbReference type="EMBL" id="WQMS01000016">
    <property type="protein sequence ID" value="MVO79068.1"/>
    <property type="molecule type" value="Genomic_DNA"/>
</dbReference>
<keyword evidence="4" id="KW-0732">Signal</keyword>
<evidence type="ECO:0000256" key="2">
    <source>
        <dbReference type="ARBA" id="ARBA00010973"/>
    </source>
</evidence>
<comment type="caution">
    <text evidence="7">The sequence shown here is derived from an EMBL/GenBank/DDBJ whole genome shotgun (WGS) entry which is preliminary data.</text>
</comment>
<dbReference type="Gene3D" id="3.20.20.370">
    <property type="entry name" value="Glycoside hydrolase/deacetylase"/>
    <property type="match status" value="1"/>
</dbReference>
<dbReference type="InterPro" id="IPR002509">
    <property type="entry name" value="NODB_dom"/>
</dbReference>
<evidence type="ECO:0000256" key="5">
    <source>
        <dbReference type="ARBA" id="ARBA00032976"/>
    </source>
</evidence>